<reference evidence="1 2" key="1">
    <citation type="submission" date="2018-02" db="EMBL/GenBank/DDBJ databases">
        <title>Draft genome of wild Prunus yedoensis var. nudiflora.</title>
        <authorList>
            <person name="Baek S."/>
            <person name="Kim J.-H."/>
            <person name="Choi K."/>
            <person name="Kim G.-B."/>
            <person name="Cho A."/>
            <person name="Jang H."/>
            <person name="Shin C.-H."/>
            <person name="Yu H.-J."/>
            <person name="Mun J.-H."/>
        </authorList>
    </citation>
    <scope>NUCLEOTIDE SEQUENCE [LARGE SCALE GENOMIC DNA]</scope>
    <source>
        <strain evidence="2">cv. Jeju island</strain>
        <tissue evidence="1">Leaf</tissue>
    </source>
</reference>
<comment type="caution">
    <text evidence="1">The sequence shown here is derived from an EMBL/GenBank/DDBJ whole genome shotgun (WGS) entry which is preliminary data.</text>
</comment>
<gene>
    <name evidence="1" type="ORF">Pyn_34635</name>
</gene>
<evidence type="ECO:0000313" key="1">
    <source>
        <dbReference type="EMBL" id="PQQ11481.1"/>
    </source>
</evidence>
<protein>
    <submittedName>
        <fullName evidence="1">Uncharacterized protein</fullName>
    </submittedName>
</protein>
<dbReference type="Proteomes" id="UP000250321">
    <property type="component" value="Unassembled WGS sequence"/>
</dbReference>
<proteinExistence type="predicted"/>
<evidence type="ECO:0000313" key="2">
    <source>
        <dbReference type="Proteomes" id="UP000250321"/>
    </source>
</evidence>
<name>A0A314Z3M0_PRUYE</name>
<keyword evidence="2" id="KW-1185">Reference proteome</keyword>
<organism evidence="1 2">
    <name type="scientific">Prunus yedoensis var. nudiflora</name>
    <dbReference type="NCBI Taxonomy" id="2094558"/>
    <lineage>
        <taxon>Eukaryota</taxon>
        <taxon>Viridiplantae</taxon>
        <taxon>Streptophyta</taxon>
        <taxon>Embryophyta</taxon>
        <taxon>Tracheophyta</taxon>
        <taxon>Spermatophyta</taxon>
        <taxon>Magnoliopsida</taxon>
        <taxon>eudicotyledons</taxon>
        <taxon>Gunneridae</taxon>
        <taxon>Pentapetalae</taxon>
        <taxon>rosids</taxon>
        <taxon>fabids</taxon>
        <taxon>Rosales</taxon>
        <taxon>Rosaceae</taxon>
        <taxon>Amygdaloideae</taxon>
        <taxon>Amygdaleae</taxon>
        <taxon>Prunus</taxon>
    </lineage>
</organism>
<sequence>MEKEEENSVFKWFKEGKTYINTWNWVDVKGTVLNLLVRKGQIVVYHTFTGHLILIALTEWCGVKILDDWTVGRQG</sequence>
<dbReference type="EMBL" id="PJQY01000397">
    <property type="protein sequence ID" value="PQQ11481.1"/>
    <property type="molecule type" value="Genomic_DNA"/>
</dbReference>
<accession>A0A314Z3M0</accession>
<dbReference type="AlphaFoldDB" id="A0A314Z3M0"/>